<accession>K9YY73</accession>
<evidence type="ECO:0000259" key="8">
    <source>
        <dbReference type="Pfam" id="PF18578"/>
    </source>
</evidence>
<keyword evidence="2 6" id="KW-0602">Photosynthesis</keyword>
<evidence type="ECO:0000313" key="10">
    <source>
        <dbReference type="EMBL" id="AFZ51063.1"/>
    </source>
</evidence>
<dbReference type="eggNOG" id="ENOG502Z7IG">
    <property type="taxonomic scope" value="Bacteria"/>
</dbReference>
<dbReference type="InterPro" id="IPR041358">
    <property type="entry name" value="Raf1_N"/>
</dbReference>
<evidence type="ECO:0000259" key="7">
    <source>
        <dbReference type="Pfam" id="PF18087"/>
    </source>
</evidence>
<gene>
    <name evidence="6" type="primary">raf1</name>
    <name evidence="10" type="ORF">Dacsa_2467</name>
</gene>
<evidence type="ECO:0000256" key="6">
    <source>
        <dbReference type="HAMAP-Rule" id="MF_00856"/>
    </source>
</evidence>
<dbReference type="InterPro" id="IPR046382">
    <property type="entry name" value="Raf1_cyn"/>
</dbReference>
<dbReference type="KEGG" id="dsl:Dacsa_2467"/>
<dbReference type="STRING" id="13035.Dacsa_2467"/>
<comment type="subcellular location">
    <subcellularLocation>
        <location evidence="6">Cytoplasm</location>
    </subcellularLocation>
</comment>
<evidence type="ECO:0000256" key="1">
    <source>
        <dbReference type="ARBA" id="ARBA00022490"/>
    </source>
</evidence>
<keyword evidence="3 6" id="KW-0143">Chaperone</keyword>
<evidence type="ECO:0000256" key="2">
    <source>
        <dbReference type="ARBA" id="ARBA00022531"/>
    </source>
</evidence>
<feature type="region of interest" description="C-terminal beta-sheet" evidence="6">
    <location>
        <begin position="215"/>
        <end position="341"/>
    </location>
</feature>
<dbReference type="InterPro" id="IPR037494">
    <property type="entry name" value="RAF1"/>
</dbReference>
<comment type="subunit">
    <text evidence="6">Homodimer. Forms an RbcL(8)-Raf1(8) complex. Forms complexes of many stoichiometries with RbcL with and without RbcS. RbcX and Raf1 can bind simultaneously to RbcL.</text>
</comment>
<comment type="function">
    <text evidence="6">A major RuBisCO chaperone. Acts after GroEL-GroES chaperonin to fold and/or assemble the large subunit of RuBisCO (ccbL, rbcL). Cooperates with RbcX in RbcL folding, plays the major role in assembly of dimers into RbcL(8)-Raf1(8) intermediate complexes. RbcS replaces Raf1, leading to holoenzyme formation.</text>
</comment>
<comment type="domain">
    <text evidence="6">Has 3 domains, the N-terminal alpha-helical domain, an extended flexible linker and the C-terminal beta-sheet domain. The 2 C-terminal beta-sheet domains are swapped and pack against each other to form the dimer interface.</text>
</comment>
<evidence type="ECO:0000256" key="3">
    <source>
        <dbReference type="ARBA" id="ARBA00023186"/>
    </source>
</evidence>
<dbReference type="InterPro" id="IPR040781">
    <property type="entry name" value="Raf1_HTH"/>
</dbReference>
<dbReference type="PATRIC" id="fig|13035.3.peg.2817"/>
<evidence type="ECO:0000256" key="4">
    <source>
        <dbReference type="ARBA" id="ARBA00023300"/>
    </source>
</evidence>
<dbReference type="HAMAP" id="MF_00856">
    <property type="entry name" value="Raf1"/>
    <property type="match status" value="1"/>
</dbReference>
<keyword evidence="1 6" id="KW-0963">Cytoplasm</keyword>
<dbReference type="GO" id="GO:0005737">
    <property type="term" value="C:cytoplasm"/>
    <property type="evidence" value="ECO:0007669"/>
    <property type="project" value="UniProtKB-SubCell"/>
</dbReference>
<dbReference type="Pfam" id="PF18087">
    <property type="entry name" value="RuBisCo_chap_C"/>
    <property type="match status" value="1"/>
</dbReference>
<proteinExistence type="inferred from homology"/>
<dbReference type="Pfam" id="PF18579">
    <property type="entry name" value="Raf1_HTH"/>
    <property type="match status" value="1"/>
</dbReference>
<dbReference type="OrthoDB" id="420612at2"/>
<dbReference type="GO" id="GO:0015979">
    <property type="term" value="P:photosynthesis"/>
    <property type="evidence" value="ECO:0007669"/>
    <property type="project" value="UniProtKB-KW"/>
</dbReference>
<evidence type="ECO:0000259" key="9">
    <source>
        <dbReference type="Pfam" id="PF18579"/>
    </source>
</evidence>
<feature type="region of interest" description="N-terminal alpha-helix" evidence="6">
    <location>
        <begin position="10"/>
        <end position="191"/>
    </location>
</feature>
<feature type="domain" description="Rubisco accumulation factor 1 helix turn helix" evidence="9">
    <location>
        <begin position="13"/>
        <end position="71"/>
    </location>
</feature>
<dbReference type="Proteomes" id="UP000010482">
    <property type="component" value="Chromosome"/>
</dbReference>
<name>K9YY73_DACS8</name>
<keyword evidence="4 6" id="KW-0120">Carbon dioxide fixation</keyword>
<dbReference type="HOGENOM" id="CLU_766477_0_0_3"/>
<dbReference type="EMBL" id="CP003944">
    <property type="protein sequence ID" value="AFZ51063.1"/>
    <property type="molecule type" value="Genomic_DNA"/>
</dbReference>
<dbReference type="RefSeq" id="WP_015230053.1">
    <property type="nucleotide sequence ID" value="NC_019780.1"/>
</dbReference>
<sequence>MPEQPSPLSEENATEIFRQLRQKEGNWVEWGKSCQQLQKAGYNTQTIFEKTGFEPVHQNQVIVASQVYETIAETGVEDQVKEHFRNKGSDILYEFRILPPQERSQAATLAVEKNLTQPEAHDIAKAIKEFSYLSSLPDGFTNGAGDAIAYHYWKLARGKRDLQARSRLIAQGLRFAYSNTAREKIESLLSDFTVVPVTPAPNLPLYRLEQEEELPRILPVLPSLKTSVSQFEAVSQPQPQGVFSITETSGKEQWVALPGWQMICAASDPVAIVCEKEELPKSDSLRNESFLVVIDRAATDWYLHSYFLVEAEEGLGIRWFEQAPPQKLLGKVILILRPKRIIDEGAIAQSWQVEE</sequence>
<protein>
    <recommendedName>
        <fullName evidence="5 6">RuBisCO accumulation factor 1</fullName>
    </recommendedName>
</protein>
<dbReference type="GO" id="GO:0015977">
    <property type="term" value="P:carbon fixation"/>
    <property type="evidence" value="ECO:0007669"/>
    <property type="project" value="UniProtKB-UniRule"/>
</dbReference>
<feature type="domain" description="Rubisco accumulation factor 1 alpha-helical" evidence="8">
    <location>
        <begin position="84"/>
        <end position="189"/>
    </location>
</feature>
<dbReference type="AlphaFoldDB" id="K9YY73"/>
<dbReference type="GO" id="GO:0110102">
    <property type="term" value="P:ribulose bisphosphate carboxylase complex assembly"/>
    <property type="evidence" value="ECO:0007669"/>
    <property type="project" value="UniProtKB-UniRule"/>
</dbReference>
<evidence type="ECO:0000256" key="5">
    <source>
        <dbReference type="ARBA" id="ARBA00023859"/>
    </source>
</evidence>
<comment type="similarity">
    <text evidence="6">Belongs to the RAF family.</text>
</comment>
<feature type="domain" description="Rubisco accumulation factor 1 C-terminal" evidence="7">
    <location>
        <begin position="203"/>
        <end position="340"/>
    </location>
</feature>
<reference evidence="10" key="1">
    <citation type="submission" date="2012-04" db="EMBL/GenBank/DDBJ databases">
        <title>Finished genome of Dactylococcopsis salina PCC 8305.</title>
        <authorList>
            <consortium name="US DOE Joint Genome Institute"/>
            <person name="Gugger M."/>
            <person name="Coursin T."/>
            <person name="Rippka R."/>
            <person name="Tandeau De Marsac N."/>
            <person name="Huntemann M."/>
            <person name="Wei C.-L."/>
            <person name="Han J."/>
            <person name="Detter J.C."/>
            <person name="Han C."/>
            <person name="Tapia R."/>
            <person name="Daligault H."/>
            <person name="Chen A."/>
            <person name="Krypides N."/>
            <person name="Mavromatis K."/>
            <person name="Markowitz V."/>
            <person name="Szeto E."/>
            <person name="Ivanova N."/>
            <person name="Ovchinnikova G."/>
            <person name="Pagani I."/>
            <person name="Pati A."/>
            <person name="Goodwin L."/>
            <person name="Peters L."/>
            <person name="Pitluck S."/>
            <person name="Woyke T."/>
            <person name="Kerfeld C."/>
        </authorList>
    </citation>
    <scope>NUCLEOTIDE SEQUENCE [LARGE SCALE GENOMIC DNA]</scope>
    <source>
        <strain evidence="10">PCC 8305</strain>
    </source>
</reference>
<dbReference type="PANTHER" id="PTHR35299">
    <property type="entry name" value="RUBISCO ACCUMULATION FACTOR 1"/>
    <property type="match status" value="1"/>
</dbReference>
<dbReference type="PANTHER" id="PTHR35299:SF6">
    <property type="entry name" value="RUBISCO ACCUMULATION FACTOR 1"/>
    <property type="match status" value="1"/>
</dbReference>
<dbReference type="Pfam" id="PF18578">
    <property type="entry name" value="Raf1_N"/>
    <property type="match status" value="1"/>
</dbReference>
<keyword evidence="11" id="KW-1185">Reference proteome</keyword>
<dbReference type="InterPro" id="IPR040858">
    <property type="entry name" value="Raf1_C"/>
</dbReference>
<organism evidence="10 11">
    <name type="scientific">Dactylococcopsis salina (strain PCC 8305)</name>
    <name type="common">Myxobactron salinum</name>
    <dbReference type="NCBI Taxonomy" id="13035"/>
    <lineage>
        <taxon>Bacteria</taxon>
        <taxon>Bacillati</taxon>
        <taxon>Cyanobacteriota</taxon>
        <taxon>Cyanophyceae</taxon>
        <taxon>Nodosilineales</taxon>
        <taxon>Cymatolegaceae</taxon>
        <taxon>Dactylococcopsis</taxon>
    </lineage>
</organism>
<evidence type="ECO:0000313" key="11">
    <source>
        <dbReference type="Proteomes" id="UP000010482"/>
    </source>
</evidence>